<gene>
    <name evidence="1" type="ORF">C1638_017445</name>
</gene>
<evidence type="ECO:0000313" key="1">
    <source>
        <dbReference type="EMBL" id="PWN62278.1"/>
    </source>
</evidence>
<keyword evidence="2" id="KW-1185">Reference proteome</keyword>
<organism evidence="1 2">
    <name type="scientific">Chryseobacterium oncorhynchi</name>
    <dbReference type="NCBI Taxonomy" id="741074"/>
    <lineage>
        <taxon>Bacteria</taxon>
        <taxon>Pseudomonadati</taxon>
        <taxon>Bacteroidota</taxon>
        <taxon>Flavobacteriia</taxon>
        <taxon>Flavobacteriales</taxon>
        <taxon>Weeksellaceae</taxon>
        <taxon>Chryseobacterium group</taxon>
        <taxon>Chryseobacterium</taxon>
    </lineage>
</organism>
<accession>A0A316WST5</accession>
<dbReference type="EMBL" id="PPEI02000005">
    <property type="protein sequence ID" value="PWN62278.1"/>
    <property type="molecule type" value="Genomic_DNA"/>
</dbReference>
<evidence type="ECO:0000313" key="2">
    <source>
        <dbReference type="Proteomes" id="UP000236182"/>
    </source>
</evidence>
<dbReference type="RefSeq" id="WP_109623091.1">
    <property type="nucleotide sequence ID" value="NZ_PPEI02000005.1"/>
</dbReference>
<dbReference type="Proteomes" id="UP000236182">
    <property type="component" value="Unassembled WGS sequence"/>
</dbReference>
<sequence>MSKPTKKRQSYNTDILNVLSEEFEVSTRFVRMSIRKEKQSRTADNIRKKYYEMIKPTQDAIEQFKNQ</sequence>
<reference evidence="1" key="1">
    <citation type="submission" date="2018-04" db="EMBL/GenBank/DDBJ databases">
        <title>Draft Genome Sequences of Chryseobacterium lactis NCTC11390T isolated from milk, Chryseobacterium oncorhynchi 701B-08T from rainbow trout, and Chryseobacterium viscerum 687B-08T from diseased fish.</title>
        <authorList>
            <person name="Jeong J.-J."/>
            <person name="Lee Y.J."/>
            <person name="Pathiraja D."/>
            <person name="Park B."/>
            <person name="Choi I.-G."/>
            <person name="Kim K.D."/>
        </authorList>
    </citation>
    <scope>NUCLEOTIDE SEQUENCE [LARGE SCALE GENOMIC DNA]</scope>
    <source>
        <strain evidence="1">701B-08</strain>
    </source>
</reference>
<comment type="caution">
    <text evidence="1">The sequence shown here is derived from an EMBL/GenBank/DDBJ whole genome shotgun (WGS) entry which is preliminary data.</text>
</comment>
<dbReference type="AlphaFoldDB" id="A0A316WST5"/>
<name>A0A316WST5_9FLAO</name>
<proteinExistence type="predicted"/>
<protein>
    <submittedName>
        <fullName evidence="1">Uncharacterized protein</fullName>
    </submittedName>
</protein>
<dbReference type="OrthoDB" id="1449733at2"/>